<protein>
    <submittedName>
        <fullName evidence="2">Uncharacterized protein</fullName>
    </submittedName>
</protein>
<dbReference type="AlphaFoldDB" id="A0A2S4PU13"/>
<name>A0A2S4PU13_9PEZI</name>
<organism evidence="2 3">
    <name type="scientific">Erysiphe pulchra</name>
    <dbReference type="NCBI Taxonomy" id="225359"/>
    <lineage>
        <taxon>Eukaryota</taxon>
        <taxon>Fungi</taxon>
        <taxon>Dikarya</taxon>
        <taxon>Ascomycota</taxon>
        <taxon>Pezizomycotina</taxon>
        <taxon>Leotiomycetes</taxon>
        <taxon>Erysiphales</taxon>
        <taxon>Erysiphaceae</taxon>
        <taxon>Erysiphe</taxon>
    </lineage>
</organism>
<dbReference type="Proteomes" id="UP000237438">
    <property type="component" value="Unassembled WGS sequence"/>
</dbReference>
<evidence type="ECO:0000256" key="1">
    <source>
        <dbReference type="SAM" id="MobiDB-lite"/>
    </source>
</evidence>
<feature type="compositionally biased region" description="Polar residues" evidence="1">
    <location>
        <begin position="251"/>
        <end position="261"/>
    </location>
</feature>
<feature type="region of interest" description="Disordered" evidence="1">
    <location>
        <begin position="251"/>
        <end position="270"/>
    </location>
</feature>
<reference evidence="2 3" key="1">
    <citation type="submission" date="2017-10" db="EMBL/GenBank/DDBJ databases">
        <title>Development of genomic resources for the powdery mildew, Erysiphe pulchra.</title>
        <authorList>
            <person name="Wadl P.A."/>
            <person name="Mack B.M."/>
            <person name="Moore G."/>
            <person name="Beltz S.B."/>
        </authorList>
    </citation>
    <scope>NUCLEOTIDE SEQUENCE [LARGE SCALE GENOMIC DNA]</scope>
    <source>
        <strain evidence="2">Cflorida</strain>
    </source>
</reference>
<proteinExistence type="predicted"/>
<gene>
    <name evidence="2" type="ORF">EPUL_005407</name>
</gene>
<evidence type="ECO:0000313" key="2">
    <source>
        <dbReference type="EMBL" id="POS85519.1"/>
    </source>
</evidence>
<keyword evidence="3" id="KW-1185">Reference proteome</keyword>
<dbReference type="EMBL" id="PEDP01000577">
    <property type="protein sequence ID" value="POS85519.1"/>
    <property type="molecule type" value="Genomic_DNA"/>
</dbReference>
<comment type="caution">
    <text evidence="2">The sequence shown here is derived from an EMBL/GenBank/DDBJ whole genome shotgun (WGS) entry which is preliminary data.</text>
</comment>
<sequence length="270" mass="32235">MIWHNLASPIQRHLTRDTYFEWMDKLEGYASQMLIWIYIDPNGEAELETSRPSIPEILRNYHDPQLIGSNEYQRFEIMRIFEQYQMDMKIFKRNEEVIADLRNKIFEALHPNYRRLIHGHMTCREVLKVIKSYLEPTRAEQEHQLEYAFAVAHFVPAVKDVDAWVMEWERIEIIAKRLGMTSIIEKVCFDFGSVSNSLLPISQRNGWRSIWDPRYGGYRCDFSYVLDIFRRIWLECKLDLVNEKQRQFTNSSESVSMSPQNTKKKGEIQV</sequence>
<dbReference type="OrthoDB" id="3584755at2759"/>
<evidence type="ECO:0000313" key="3">
    <source>
        <dbReference type="Proteomes" id="UP000237438"/>
    </source>
</evidence>
<accession>A0A2S4PU13</accession>